<feature type="region of interest" description="Disordered" evidence="1">
    <location>
        <begin position="105"/>
        <end position="137"/>
    </location>
</feature>
<keyword evidence="3" id="KW-1185">Reference proteome</keyword>
<evidence type="ECO:0000256" key="1">
    <source>
        <dbReference type="SAM" id="MobiDB-lite"/>
    </source>
</evidence>
<reference evidence="2 3" key="1">
    <citation type="submission" date="2019-02" db="EMBL/GenBank/DDBJ databases">
        <title>Genomic Encyclopedia of Type Strains, Phase IV (KMG-IV): sequencing the most valuable type-strain genomes for metagenomic binning, comparative biology and taxonomic classification.</title>
        <authorList>
            <person name="Goeker M."/>
        </authorList>
    </citation>
    <scope>NUCLEOTIDE SEQUENCE [LARGE SCALE GENOMIC DNA]</scope>
    <source>
        <strain evidence="2 3">DSM 10617</strain>
    </source>
</reference>
<evidence type="ECO:0000313" key="3">
    <source>
        <dbReference type="Proteomes" id="UP000293433"/>
    </source>
</evidence>
<dbReference type="RefSeq" id="WP_165396847.1">
    <property type="nucleotide sequence ID" value="NZ_SGWV01000012.1"/>
</dbReference>
<feature type="compositionally biased region" description="Polar residues" evidence="1">
    <location>
        <begin position="126"/>
        <end position="137"/>
    </location>
</feature>
<gene>
    <name evidence="2" type="ORF">EV685_3578</name>
</gene>
<dbReference type="Pfam" id="PF20080">
    <property type="entry name" value="ALTTAQ_rpt"/>
    <property type="match status" value="1"/>
</dbReference>
<comment type="caution">
    <text evidence="2">The sequence shown here is derived from an EMBL/GenBank/DDBJ whole genome shotgun (WGS) entry which is preliminary data.</text>
</comment>
<name>A0A4Q7LB43_9BURK</name>
<dbReference type="EMBL" id="SGWV01000012">
    <property type="protein sequence ID" value="RZS47375.1"/>
    <property type="molecule type" value="Genomic_DNA"/>
</dbReference>
<dbReference type="InterPro" id="IPR045395">
    <property type="entry name" value="ALTTAQ_rpt"/>
</dbReference>
<proteinExistence type="predicted"/>
<organism evidence="2 3">
    <name type="scientific">Sphaerotilus mobilis</name>
    <dbReference type="NCBI Taxonomy" id="47994"/>
    <lineage>
        <taxon>Bacteria</taxon>
        <taxon>Pseudomonadati</taxon>
        <taxon>Pseudomonadota</taxon>
        <taxon>Betaproteobacteria</taxon>
        <taxon>Burkholderiales</taxon>
        <taxon>Sphaerotilaceae</taxon>
        <taxon>Sphaerotilus</taxon>
    </lineage>
</organism>
<dbReference type="AlphaFoldDB" id="A0A4Q7LB43"/>
<dbReference type="Proteomes" id="UP000293433">
    <property type="component" value="Unassembled WGS sequence"/>
</dbReference>
<protein>
    <submittedName>
        <fullName evidence="2">Uncharacterized protein</fullName>
    </submittedName>
</protein>
<sequence>MRSLRTDQLQALSRRTVAALTPVQLRALSAAQLGVLLPDQVAALSAWQVQVLASAGQLGALPVDGRARLVQGGQLRQALNLQTSEAAIQAGVVWAVRQANHVPPDFLMQRLPPRSDRPTPAPRPTETVSSVTSQEQP</sequence>
<evidence type="ECO:0000313" key="2">
    <source>
        <dbReference type="EMBL" id="RZS47375.1"/>
    </source>
</evidence>
<accession>A0A4Q7LB43</accession>